<dbReference type="PANTHER" id="PTHR46467">
    <property type="entry name" value="TETHER CONTAINING UBX DOMAIN FOR GLUT4"/>
    <property type="match status" value="1"/>
</dbReference>
<dbReference type="GO" id="GO:0005737">
    <property type="term" value="C:cytoplasm"/>
    <property type="evidence" value="ECO:0007669"/>
    <property type="project" value="TreeGrafter"/>
</dbReference>
<gene>
    <name evidence="2" type="ORF">AALO_G00078920</name>
</gene>
<sequence>MGPKKGRRNLKRPKTAEVAKRPNGPADSLNNPEAAPTEAQSSISGTTGSNEPFPGAGHRLGEGRGHSQSLPVHRWRYSVRPAASYLLFPQTQIKWPRISEGTQPVDRKPLVYHMDARGEQNTDAGEEDLPEDFFQVTAEDIKKRYAQLQTDRRALDEAPLLTSALREDNVIKQMQRYPKVVIRVCFPDRHVLQGLFRPLETVGNLKQFVRNHLVDPQIQFSLCGAPGTLRMDDPGATLYEANLFPTALLYFSSGSQSGSFLHPCHLSSTVSVAEANAATKSCEPRSHTSSHTSLVPEGSFPLPAAPEASTNQQRPAADSWRPQKISSRPTRQCSDPPTGTRPRPVGTADRRIPKWLKLPGKK</sequence>
<evidence type="ECO:0000256" key="1">
    <source>
        <dbReference type="SAM" id="MobiDB-lite"/>
    </source>
</evidence>
<feature type="compositionally biased region" description="Low complexity" evidence="1">
    <location>
        <begin position="336"/>
        <end position="347"/>
    </location>
</feature>
<keyword evidence="3" id="KW-1185">Reference proteome</keyword>
<dbReference type="GO" id="GO:0012506">
    <property type="term" value="C:vesicle membrane"/>
    <property type="evidence" value="ECO:0007669"/>
    <property type="project" value="TreeGrafter"/>
</dbReference>
<organism evidence="2 3">
    <name type="scientific">Alosa alosa</name>
    <name type="common">allis shad</name>
    <dbReference type="NCBI Taxonomy" id="278164"/>
    <lineage>
        <taxon>Eukaryota</taxon>
        <taxon>Metazoa</taxon>
        <taxon>Chordata</taxon>
        <taxon>Craniata</taxon>
        <taxon>Vertebrata</taxon>
        <taxon>Euteleostomi</taxon>
        <taxon>Actinopterygii</taxon>
        <taxon>Neopterygii</taxon>
        <taxon>Teleostei</taxon>
        <taxon>Clupei</taxon>
        <taxon>Clupeiformes</taxon>
        <taxon>Clupeoidei</taxon>
        <taxon>Clupeidae</taxon>
        <taxon>Alosa</taxon>
    </lineage>
</organism>
<dbReference type="InterPro" id="IPR029071">
    <property type="entry name" value="Ubiquitin-like_domsf"/>
</dbReference>
<feature type="compositionally biased region" description="Polar residues" evidence="1">
    <location>
        <begin position="324"/>
        <end position="335"/>
    </location>
</feature>
<proteinExistence type="predicted"/>
<dbReference type="AlphaFoldDB" id="A0AAV6H0J5"/>
<feature type="compositionally biased region" description="Polar residues" evidence="1">
    <location>
        <begin position="38"/>
        <end position="50"/>
    </location>
</feature>
<dbReference type="CDD" id="cd16118">
    <property type="entry name" value="UBX2_UBXN9"/>
    <property type="match status" value="1"/>
</dbReference>
<dbReference type="Proteomes" id="UP000823561">
    <property type="component" value="Chromosome 6"/>
</dbReference>
<protein>
    <recommendedName>
        <fullName evidence="4">Tether containing UBX domain for GLUT4</fullName>
    </recommendedName>
</protein>
<accession>A0AAV6H0J5</accession>
<feature type="region of interest" description="Disordered" evidence="1">
    <location>
        <begin position="1"/>
        <end position="68"/>
    </location>
</feature>
<evidence type="ECO:0000313" key="3">
    <source>
        <dbReference type="Proteomes" id="UP000823561"/>
    </source>
</evidence>
<dbReference type="Gene3D" id="3.10.20.90">
    <property type="entry name" value="Phosphatidylinositol 3-kinase Catalytic Subunit, Chain A, domain 1"/>
    <property type="match status" value="1"/>
</dbReference>
<name>A0AAV6H0J5_9TELE</name>
<feature type="region of interest" description="Disordered" evidence="1">
    <location>
        <begin position="280"/>
        <end position="362"/>
    </location>
</feature>
<evidence type="ECO:0000313" key="2">
    <source>
        <dbReference type="EMBL" id="KAG5279545.1"/>
    </source>
</evidence>
<feature type="compositionally biased region" description="Basic residues" evidence="1">
    <location>
        <begin position="1"/>
        <end position="13"/>
    </location>
</feature>
<dbReference type="PANTHER" id="PTHR46467:SF1">
    <property type="entry name" value="TETHER CONTAINING UBX DOMAIN FOR GLUT4"/>
    <property type="match status" value="1"/>
</dbReference>
<dbReference type="GO" id="GO:0005634">
    <property type="term" value="C:nucleus"/>
    <property type="evidence" value="ECO:0007669"/>
    <property type="project" value="TreeGrafter"/>
</dbReference>
<dbReference type="GO" id="GO:0042593">
    <property type="term" value="P:glucose homeostasis"/>
    <property type="evidence" value="ECO:0007669"/>
    <property type="project" value="TreeGrafter"/>
</dbReference>
<dbReference type="GO" id="GO:0006886">
    <property type="term" value="P:intracellular protein transport"/>
    <property type="evidence" value="ECO:0007669"/>
    <property type="project" value="TreeGrafter"/>
</dbReference>
<evidence type="ECO:0008006" key="4">
    <source>
        <dbReference type="Google" id="ProtNLM"/>
    </source>
</evidence>
<dbReference type="SUPFAM" id="SSF54236">
    <property type="entry name" value="Ubiquitin-like"/>
    <property type="match status" value="1"/>
</dbReference>
<dbReference type="EMBL" id="JADWDJ010000006">
    <property type="protein sequence ID" value="KAG5279545.1"/>
    <property type="molecule type" value="Genomic_DNA"/>
</dbReference>
<reference evidence="2" key="1">
    <citation type="submission" date="2020-10" db="EMBL/GenBank/DDBJ databases">
        <title>Chromosome-scale genome assembly of the Allis shad, Alosa alosa.</title>
        <authorList>
            <person name="Margot Z."/>
            <person name="Christophe K."/>
            <person name="Cabau C."/>
            <person name="Louis A."/>
            <person name="Berthelot C."/>
            <person name="Parey E."/>
            <person name="Roest Crollius H."/>
            <person name="Montfort J."/>
            <person name="Robinson-Rechavi M."/>
            <person name="Bucao C."/>
            <person name="Bouchez O."/>
            <person name="Gislard M."/>
            <person name="Lluch J."/>
            <person name="Milhes M."/>
            <person name="Lampietro C."/>
            <person name="Lopez Roques C."/>
            <person name="Donnadieu C."/>
            <person name="Braasch I."/>
            <person name="Desvignes T."/>
            <person name="Postlethwait J."/>
            <person name="Bobe J."/>
            <person name="Guiguen Y."/>
        </authorList>
    </citation>
    <scope>NUCLEOTIDE SEQUENCE</scope>
    <source>
        <strain evidence="2">M-15738</strain>
        <tissue evidence="2">Blood</tissue>
    </source>
</reference>
<comment type="caution">
    <text evidence="2">The sequence shown here is derived from an EMBL/GenBank/DDBJ whole genome shotgun (WGS) entry which is preliminary data.</text>
</comment>